<evidence type="ECO:0000313" key="10">
    <source>
        <dbReference type="Proteomes" id="UP001064087"/>
    </source>
</evidence>
<feature type="transmembrane region" description="Helical" evidence="8">
    <location>
        <begin position="500"/>
        <end position="524"/>
    </location>
</feature>
<evidence type="ECO:0000256" key="7">
    <source>
        <dbReference type="ARBA" id="ARBA00023136"/>
    </source>
</evidence>
<dbReference type="Pfam" id="PF02028">
    <property type="entry name" value="BCCT"/>
    <property type="match status" value="2"/>
</dbReference>
<keyword evidence="4" id="KW-1003">Cell membrane</keyword>
<evidence type="ECO:0000256" key="5">
    <source>
        <dbReference type="ARBA" id="ARBA00022692"/>
    </source>
</evidence>
<feature type="transmembrane region" description="Helical" evidence="8">
    <location>
        <begin position="292"/>
        <end position="312"/>
    </location>
</feature>
<keyword evidence="7 8" id="KW-0472">Membrane</keyword>
<keyword evidence="3" id="KW-0813">Transport</keyword>
<evidence type="ECO:0000256" key="8">
    <source>
        <dbReference type="SAM" id="Phobius"/>
    </source>
</evidence>
<dbReference type="PANTHER" id="PTHR30047:SF7">
    <property type="entry name" value="HIGH-AFFINITY CHOLINE TRANSPORT PROTEIN"/>
    <property type="match status" value="1"/>
</dbReference>
<feature type="transmembrane region" description="Helical" evidence="8">
    <location>
        <begin position="574"/>
        <end position="597"/>
    </location>
</feature>
<name>A0ABY6DAG5_9RHOB</name>
<organism evidence="9 10">
    <name type="scientific">Roseovarius pelagicus</name>
    <dbReference type="NCBI Taxonomy" id="2980108"/>
    <lineage>
        <taxon>Bacteria</taxon>
        <taxon>Pseudomonadati</taxon>
        <taxon>Pseudomonadota</taxon>
        <taxon>Alphaproteobacteria</taxon>
        <taxon>Rhodobacterales</taxon>
        <taxon>Roseobacteraceae</taxon>
        <taxon>Roseovarius</taxon>
    </lineage>
</organism>
<evidence type="ECO:0000256" key="4">
    <source>
        <dbReference type="ARBA" id="ARBA00022475"/>
    </source>
</evidence>
<dbReference type="InterPro" id="IPR000060">
    <property type="entry name" value="BCCT_transptr"/>
</dbReference>
<protein>
    <submittedName>
        <fullName evidence="9">BCCT family transporter</fullName>
    </submittedName>
</protein>
<evidence type="ECO:0000313" key="9">
    <source>
        <dbReference type="EMBL" id="UXX83144.1"/>
    </source>
</evidence>
<evidence type="ECO:0000256" key="1">
    <source>
        <dbReference type="ARBA" id="ARBA00004651"/>
    </source>
</evidence>
<keyword evidence="5 8" id="KW-0812">Transmembrane</keyword>
<feature type="transmembrane region" description="Helical" evidence="8">
    <location>
        <begin position="259"/>
        <end position="280"/>
    </location>
</feature>
<feature type="transmembrane region" description="Helical" evidence="8">
    <location>
        <begin position="443"/>
        <end position="461"/>
    </location>
</feature>
<feature type="transmembrane region" description="Helical" evidence="8">
    <location>
        <begin position="105"/>
        <end position="126"/>
    </location>
</feature>
<feature type="transmembrane region" description="Helical" evidence="8">
    <location>
        <begin position="544"/>
        <end position="562"/>
    </location>
</feature>
<evidence type="ECO:0000256" key="3">
    <source>
        <dbReference type="ARBA" id="ARBA00022448"/>
    </source>
</evidence>
<gene>
    <name evidence="9" type="ORF">N7U68_19035</name>
</gene>
<dbReference type="RefSeq" id="WP_263047840.1">
    <property type="nucleotide sequence ID" value="NZ_CP106738.1"/>
</dbReference>
<feature type="transmembrane region" description="Helical" evidence="8">
    <location>
        <begin position="162"/>
        <end position="181"/>
    </location>
</feature>
<reference evidence="9" key="1">
    <citation type="submission" date="2022-10" db="EMBL/GenBank/DDBJ databases">
        <title>Roseovarius pelagicus sp. nov., isolated from Arctic seawater.</title>
        <authorList>
            <person name="Hong Y.W."/>
            <person name="Hwang C.Y."/>
        </authorList>
    </citation>
    <scope>NUCLEOTIDE SEQUENCE</scope>
    <source>
        <strain evidence="9">HL-MP18</strain>
    </source>
</reference>
<keyword evidence="6 8" id="KW-1133">Transmembrane helix</keyword>
<dbReference type="EMBL" id="CP106738">
    <property type="protein sequence ID" value="UXX83144.1"/>
    <property type="molecule type" value="Genomic_DNA"/>
</dbReference>
<keyword evidence="10" id="KW-1185">Reference proteome</keyword>
<comment type="subcellular location">
    <subcellularLocation>
        <location evidence="1">Cell membrane</location>
        <topology evidence="1">Multi-pass membrane protein</topology>
    </subcellularLocation>
</comment>
<evidence type="ECO:0000256" key="6">
    <source>
        <dbReference type="ARBA" id="ARBA00022989"/>
    </source>
</evidence>
<evidence type="ECO:0000256" key="2">
    <source>
        <dbReference type="ARBA" id="ARBA00005658"/>
    </source>
</evidence>
<proteinExistence type="inferred from homology"/>
<sequence>MAIKPPFTDLDINTQDDGFYKDNSLPIALISKGIMVALVIWALVWPANANTTLGSWNSQILEVFNSFYIIIVGFFAFFLFVIALLPKTGARIMGTPGEKPEFSNFSWFSMMFGAGLGVGLMVFATAEPLSLWGSNPVVVAGEVTGNTEEALQSAYRYTFAHYGFHAWAIYVVTGLSLAYYAYTRDMPLTIRTALTPLFGGLMNGVLGHVVDVLGVVATILGVSVTIGFGVSQFIDGLYAITGMEWMMNMDGDAPAPGKVGLVAGLVAIMGMSIISAVSGVGRGVKYLSNLNLVLSLILLLTFVIYGSFLFAMSTYGSAIVDYIINFVSISFGAWGPQDAAAFATALPEAAKPLAADLMPGATNAYGAWGGSVGFETFKAGLEGAAADLDEATLAAVYEAGNQGRQFGWQSSWTTFYWAWWIAFSPFVGLFLARISKGRSVREFILGCVIAPALVCFAWMTILGGTAIDLEITGGADGAIIGASNTAKLFVTLGQMIDGGLLSALTVMCVVLIMTFLVTSADSGILVMNTIMSGGAQETGIKHRIIWGIILTLVIGTLIIAAGDNNPMDALKNAMIIGALPFTMVMGLMCVALIKALFRDGLREKEEGVSQPAE</sequence>
<dbReference type="Proteomes" id="UP001064087">
    <property type="component" value="Chromosome"/>
</dbReference>
<accession>A0ABY6DAG5</accession>
<feature type="transmembrane region" description="Helical" evidence="8">
    <location>
        <begin position="67"/>
        <end position="85"/>
    </location>
</feature>
<feature type="transmembrane region" description="Helical" evidence="8">
    <location>
        <begin position="414"/>
        <end position="431"/>
    </location>
</feature>
<feature type="transmembrane region" description="Helical" evidence="8">
    <location>
        <begin position="212"/>
        <end position="238"/>
    </location>
</feature>
<comment type="similarity">
    <text evidence="2">Belongs to the BCCT transporter (TC 2.A.15) family.</text>
</comment>
<dbReference type="PANTHER" id="PTHR30047">
    <property type="entry name" value="HIGH-AFFINITY CHOLINE TRANSPORT PROTEIN-RELATED"/>
    <property type="match status" value="1"/>
</dbReference>
<feature type="transmembrane region" description="Helical" evidence="8">
    <location>
        <begin position="27"/>
        <end position="47"/>
    </location>
</feature>